<dbReference type="Gene3D" id="3.90.79.10">
    <property type="entry name" value="Nucleoside Triphosphate Pyrophosphohydrolase"/>
    <property type="match status" value="1"/>
</dbReference>
<dbReference type="SUPFAM" id="SSF55811">
    <property type="entry name" value="Nudix"/>
    <property type="match status" value="1"/>
</dbReference>
<dbReference type="Proteomes" id="UP000528608">
    <property type="component" value="Unassembled WGS sequence"/>
</dbReference>
<dbReference type="Pfam" id="PF00293">
    <property type="entry name" value="NUDIX"/>
    <property type="match status" value="1"/>
</dbReference>
<gene>
    <name evidence="5" type="ORF">FHS36_002678</name>
</gene>
<organism evidence="5 6">
    <name type="scientific">Streptomyces eurocidicus</name>
    <name type="common">Streptoverticillium eurocidicus</name>
    <dbReference type="NCBI Taxonomy" id="66423"/>
    <lineage>
        <taxon>Bacteria</taxon>
        <taxon>Bacillati</taxon>
        <taxon>Actinomycetota</taxon>
        <taxon>Actinomycetes</taxon>
        <taxon>Kitasatosporales</taxon>
        <taxon>Streptomycetaceae</taxon>
        <taxon>Streptomyces</taxon>
    </lineage>
</organism>
<evidence type="ECO:0000313" key="5">
    <source>
        <dbReference type="EMBL" id="MBB5119245.1"/>
    </source>
</evidence>
<dbReference type="AlphaFoldDB" id="A0A7W8B9F7"/>
<dbReference type="PROSITE" id="PS00893">
    <property type="entry name" value="NUDIX_BOX"/>
    <property type="match status" value="1"/>
</dbReference>
<dbReference type="InterPro" id="IPR015797">
    <property type="entry name" value="NUDIX_hydrolase-like_dom_sf"/>
</dbReference>
<dbReference type="GO" id="GO:0016787">
    <property type="term" value="F:hydrolase activity"/>
    <property type="evidence" value="ECO:0007669"/>
    <property type="project" value="UniProtKB-KW"/>
</dbReference>
<evidence type="ECO:0000259" key="4">
    <source>
        <dbReference type="PROSITE" id="PS51462"/>
    </source>
</evidence>
<evidence type="ECO:0000256" key="1">
    <source>
        <dbReference type="ARBA" id="ARBA00001946"/>
    </source>
</evidence>
<evidence type="ECO:0000313" key="6">
    <source>
        <dbReference type="Proteomes" id="UP000528608"/>
    </source>
</evidence>
<dbReference type="RefSeq" id="WP_244927096.1">
    <property type="nucleotide sequence ID" value="NZ_JACHJF010000007.1"/>
</dbReference>
<sequence length="188" mass="20638">MHHHHDRHANTEGARSPFEQDGPPPAGGGPRDRCRETRTSRPARYTCVIDVMVLLHRDDGRVLLLRRAGDVYASGLLAPPGGHLEADETVVDGALREVREEVGLRLDPDELEFCHLVHHRGPRGEARLGVVFTAQRWEGEPRNLEPAKCSALVWADPACPPADCVPYTAAVLTRFVTGALLSTHGWAV</sequence>
<proteinExistence type="predicted"/>
<dbReference type="InterPro" id="IPR020084">
    <property type="entry name" value="NUDIX_hydrolase_CS"/>
</dbReference>
<dbReference type="EMBL" id="JACHJF010000007">
    <property type="protein sequence ID" value="MBB5119245.1"/>
    <property type="molecule type" value="Genomic_DNA"/>
</dbReference>
<dbReference type="PANTHER" id="PTHR43046:SF16">
    <property type="entry name" value="ADP-RIBOSE PYROPHOSPHATASE YJHB-RELATED"/>
    <property type="match status" value="1"/>
</dbReference>
<dbReference type="PANTHER" id="PTHR43046">
    <property type="entry name" value="GDP-MANNOSE MANNOSYL HYDROLASE"/>
    <property type="match status" value="1"/>
</dbReference>
<protein>
    <submittedName>
        <fullName evidence="5">8-oxo-dGTP pyrophosphatase MutT (NUDIX family)</fullName>
    </submittedName>
</protein>
<accession>A0A7W8B9F7</accession>
<dbReference type="PROSITE" id="PS51462">
    <property type="entry name" value="NUDIX"/>
    <property type="match status" value="1"/>
</dbReference>
<keyword evidence="2" id="KW-0378">Hydrolase</keyword>
<comment type="cofactor">
    <cofactor evidence="1">
        <name>Mg(2+)</name>
        <dbReference type="ChEBI" id="CHEBI:18420"/>
    </cofactor>
</comment>
<name>A0A7W8B9F7_STREU</name>
<evidence type="ECO:0000256" key="2">
    <source>
        <dbReference type="ARBA" id="ARBA00022801"/>
    </source>
</evidence>
<feature type="region of interest" description="Disordered" evidence="3">
    <location>
        <begin position="1"/>
        <end position="38"/>
    </location>
</feature>
<dbReference type="InterPro" id="IPR000086">
    <property type="entry name" value="NUDIX_hydrolase_dom"/>
</dbReference>
<reference evidence="5 6" key="1">
    <citation type="submission" date="2020-08" db="EMBL/GenBank/DDBJ databases">
        <title>Genomic Encyclopedia of Type Strains, Phase III (KMG-III): the genomes of soil and plant-associated and newly described type strains.</title>
        <authorList>
            <person name="Whitman W."/>
        </authorList>
    </citation>
    <scope>NUCLEOTIDE SEQUENCE [LARGE SCALE GENOMIC DNA]</scope>
    <source>
        <strain evidence="5 6">CECT 3259</strain>
    </source>
</reference>
<comment type="caution">
    <text evidence="5">The sequence shown here is derived from an EMBL/GenBank/DDBJ whole genome shotgun (WGS) entry which is preliminary data.</text>
</comment>
<evidence type="ECO:0000256" key="3">
    <source>
        <dbReference type="SAM" id="MobiDB-lite"/>
    </source>
</evidence>
<feature type="domain" description="Nudix hydrolase" evidence="4">
    <location>
        <begin position="39"/>
        <end position="177"/>
    </location>
</feature>